<proteinExistence type="predicted"/>
<reference evidence="1 2" key="1">
    <citation type="submission" date="2016-10" db="EMBL/GenBank/DDBJ databases">
        <authorList>
            <person name="de Groot N.N."/>
        </authorList>
    </citation>
    <scope>NUCLEOTIDE SEQUENCE [LARGE SCALE GENOMIC DNA]</scope>
    <source>
        <strain evidence="1 2">DSM 11443</strain>
    </source>
</reference>
<accession>A0A1I2BNJ6</accession>
<dbReference type="EMBL" id="FOMW01000008">
    <property type="protein sequence ID" value="SFE56873.1"/>
    <property type="molecule type" value="Genomic_DNA"/>
</dbReference>
<dbReference type="AlphaFoldDB" id="A0A1I2BNJ6"/>
<gene>
    <name evidence="1" type="ORF">SAMN04488523_108139</name>
</gene>
<sequence>MRCGNNSVASKAENDRVKDTKASYFIGQSGRFAPMQKAQITHAFLAIVPDFISAYLPSTPPRKSA</sequence>
<evidence type="ECO:0000313" key="2">
    <source>
        <dbReference type="Proteomes" id="UP000198977"/>
    </source>
</evidence>
<keyword evidence="2" id="KW-1185">Reference proteome</keyword>
<evidence type="ECO:0000313" key="1">
    <source>
        <dbReference type="EMBL" id="SFE56873.1"/>
    </source>
</evidence>
<name>A0A1I2BNJ6_9RHOB</name>
<organism evidence="1 2">
    <name type="scientific">Sulfitobacter brevis</name>
    <dbReference type="NCBI Taxonomy" id="74348"/>
    <lineage>
        <taxon>Bacteria</taxon>
        <taxon>Pseudomonadati</taxon>
        <taxon>Pseudomonadota</taxon>
        <taxon>Alphaproteobacteria</taxon>
        <taxon>Rhodobacterales</taxon>
        <taxon>Roseobacteraceae</taxon>
        <taxon>Sulfitobacter</taxon>
    </lineage>
</organism>
<dbReference type="STRING" id="74348.SAMN04488523_108139"/>
<protein>
    <submittedName>
        <fullName evidence="1">Uncharacterized protein</fullName>
    </submittedName>
</protein>
<dbReference type="Proteomes" id="UP000198977">
    <property type="component" value="Unassembled WGS sequence"/>
</dbReference>